<organism evidence="2 3">
    <name type="scientific">Octopus vulgaris</name>
    <name type="common">Common octopus</name>
    <dbReference type="NCBI Taxonomy" id="6645"/>
    <lineage>
        <taxon>Eukaryota</taxon>
        <taxon>Metazoa</taxon>
        <taxon>Spiralia</taxon>
        <taxon>Lophotrochozoa</taxon>
        <taxon>Mollusca</taxon>
        <taxon>Cephalopoda</taxon>
        <taxon>Coleoidea</taxon>
        <taxon>Octopodiformes</taxon>
        <taxon>Octopoda</taxon>
        <taxon>Incirrata</taxon>
        <taxon>Octopodidae</taxon>
        <taxon>Octopus</taxon>
    </lineage>
</organism>
<protein>
    <submittedName>
        <fullName evidence="2">Uncharacterized protein</fullName>
    </submittedName>
</protein>
<accession>A0AA36AN78</accession>
<evidence type="ECO:0000313" key="3">
    <source>
        <dbReference type="Proteomes" id="UP001162480"/>
    </source>
</evidence>
<evidence type="ECO:0000313" key="2">
    <source>
        <dbReference type="EMBL" id="CAI9718603.1"/>
    </source>
</evidence>
<sequence>MYQIPKDSATERDSNKTDDHLEERGHKSYIYGAKENQDNGDSDSEKTIFKSRNFKISIPHPISSFEGGRRDHQTCSHLVGYAAFSFNLSKGNTYSHVSDRMK</sequence>
<dbReference type="AlphaFoldDB" id="A0AA36AN78"/>
<keyword evidence="3" id="KW-1185">Reference proteome</keyword>
<evidence type="ECO:0000256" key="1">
    <source>
        <dbReference type="SAM" id="MobiDB-lite"/>
    </source>
</evidence>
<name>A0AA36AN78_OCTVU</name>
<reference evidence="2" key="1">
    <citation type="submission" date="2023-08" db="EMBL/GenBank/DDBJ databases">
        <authorList>
            <person name="Alioto T."/>
            <person name="Alioto T."/>
            <person name="Gomez Garrido J."/>
        </authorList>
    </citation>
    <scope>NUCLEOTIDE SEQUENCE</scope>
</reference>
<proteinExistence type="predicted"/>
<dbReference type="EMBL" id="OX597815">
    <property type="protein sequence ID" value="CAI9718603.1"/>
    <property type="molecule type" value="Genomic_DNA"/>
</dbReference>
<feature type="compositionally biased region" description="Basic and acidic residues" evidence="1">
    <location>
        <begin position="8"/>
        <end position="26"/>
    </location>
</feature>
<feature type="region of interest" description="Disordered" evidence="1">
    <location>
        <begin position="1"/>
        <end position="45"/>
    </location>
</feature>
<dbReference type="Proteomes" id="UP001162480">
    <property type="component" value="Chromosome 2"/>
</dbReference>
<gene>
    <name evidence="2" type="ORF">OCTVUL_1B023522</name>
</gene>